<evidence type="ECO:0000313" key="3">
    <source>
        <dbReference type="Proteomes" id="UP000197361"/>
    </source>
</evidence>
<dbReference type="Gene3D" id="3.30.565.10">
    <property type="entry name" value="Histidine kinase-like ATPase, C-terminal domain"/>
    <property type="match status" value="1"/>
</dbReference>
<dbReference type="SUPFAM" id="SSF55874">
    <property type="entry name" value="ATPase domain of HSP90 chaperone/DNA topoisomerase II/histidine kinase"/>
    <property type="match status" value="1"/>
</dbReference>
<dbReference type="GO" id="GO:0005524">
    <property type="term" value="F:ATP binding"/>
    <property type="evidence" value="ECO:0007669"/>
    <property type="project" value="UniProtKB-KW"/>
</dbReference>
<feature type="region of interest" description="Disordered" evidence="1">
    <location>
        <begin position="544"/>
        <end position="563"/>
    </location>
</feature>
<evidence type="ECO:0000313" key="2">
    <source>
        <dbReference type="EMBL" id="OWQ97548.1"/>
    </source>
</evidence>
<keyword evidence="2" id="KW-0067">ATP-binding</keyword>
<dbReference type="Proteomes" id="UP000197361">
    <property type="component" value="Unassembled WGS sequence"/>
</dbReference>
<dbReference type="OrthoDB" id="7395097at2"/>
<dbReference type="AlphaFoldDB" id="A0A246JWY5"/>
<proteinExistence type="predicted"/>
<evidence type="ECO:0000256" key="1">
    <source>
        <dbReference type="SAM" id="MobiDB-lite"/>
    </source>
</evidence>
<keyword evidence="3" id="KW-1185">Reference proteome</keyword>
<reference evidence="2 3" key="1">
    <citation type="journal article" date="2010" name="Int. J. Syst. Evol. Microbiol.">
        <title>Sphingopyxis bauzanensis sp. nov., a psychrophilic bacterium isolated from soil.</title>
        <authorList>
            <person name="Zhang D.C."/>
            <person name="Liu H.C."/>
            <person name="Xin Y.H."/>
            <person name="Zhou Y.G."/>
            <person name="Schinner F."/>
            <person name="Margesin R."/>
        </authorList>
    </citation>
    <scope>NUCLEOTIDE SEQUENCE [LARGE SCALE GENOMIC DNA]</scope>
    <source>
        <strain evidence="2 3">DSM 22271</strain>
    </source>
</reference>
<protein>
    <submittedName>
        <fullName evidence="2">ATP-binding protein</fullName>
    </submittedName>
</protein>
<sequence length="563" mass="61507">MLPRTISTSISQDAITKVTRLFNNTIGDVLAELIQNARRAGASLLELTTSEHNGRTWLSVTDNGAGIEDPSVLLAFGGSGWDNALMAREDPAGMGVFSLAGRRLEVSSRAPGSKTGWRIDIGPDDWESAAPIAVTAIGHPVGTCFRFELESPWAFSLDRAAQQAACYAPIEVRLHGVPIPREDWLTGAETIVERDGVRIGIYRDPRHLHRASAINFHGVTTSCRLPMIIERDRQWSAKVDIVDAPQIQLVLPARKEVVENSALENLRTAIRIAIYRHIQSLGSHRLSHTSWCDAEALGVHLPPASPILEPWTPAQADSDSDLDHELSLAGEPILMDHFGPAIEQCAAFALAKDPRFAGRLAAADASMAGYHWYDRLTRISGLRFTFDQDGAVHIFDSETVDAPESGLVENLNLLVEISNVPADTITVPAPVAIVFDESWHCCLDDARIIFPSKEGLSAGDLLRLLEGACFSASSDSDADSWETQNNRFLADAREIATSLLEGEDAALIEKTRAILSDHVQWFVPEGRRLFASIDRARLDVRFEPPLSDPPEAVVPNPAEDLNP</sequence>
<gene>
    <name evidence="2" type="ORF">CDQ92_11100</name>
</gene>
<comment type="caution">
    <text evidence="2">The sequence shown here is derived from an EMBL/GenBank/DDBJ whole genome shotgun (WGS) entry which is preliminary data.</text>
</comment>
<dbReference type="InterPro" id="IPR036890">
    <property type="entry name" value="HATPase_C_sf"/>
</dbReference>
<accession>A0A246JWY5</accession>
<organism evidence="2 3">
    <name type="scientific">Sphingopyxis bauzanensis</name>
    <dbReference type="NCBI Taxonomy" id="651663"/>
    <lineage>
        <taxon>Bacteria</taxon>
        <taxon>Pseudomonadati</taxon>
        <taxon>Pseudomonadota</taxon>
        <taxon>Alphaproteobacteria</taxon>
        <taxon>Sphingomonadales</taxon>
        <taxon>Sphingomonadaceae</taxon>
        <taxon>Sphingopyxis</taxon>
    </lineage>
</organism>
<keyword evidence="2" id="KW-0547">Nucleotide-binding</keyword>
<name>A0A246JWY5_9SPHN</name>
<dbReference type="EMBL" id="NISK01000002">
    <property type="protein sequence ID" value="OWQ97548.1"/>
    <property type="molecule type" value="Genomic_DNA"/>
</dbReference>
<dbReference type="RefSeq" id="WP_088441398.1">
    <property type="nucleotide sequence ID" value="NZ_BMMC01000013.1"/>
</dbReference>